<dbReference type="EMBL" id="JAKMXF010000354">
    <property type="protein sequence ID" value="KAI6646530.1"/>
    <property type="molecule type" value="Genomic_DNA"/>
</dbReference>
<reference evidence="2 3" key="1">
    <citation type="journal article" date="2023" name="BMC Biol.">
        <title>The compact genome of the sponge Oopsacas minuta (Hexactinellida) is lacking key metazoan core genes.</title>
        <authorList>
            <person name="Santini S."/>
            <person name="Schenkelaars Q."/>
            <person name="Jourda C."/>
            <person name="Duchesne M."/>
            <person name="Belahbib H."/>
            <person name="Rocher C."/>
            <person name="Selva M."/>
            <person name="Riesgo A."/>
            <person name="Vervoort M."/>
            <person name="Leys S.P."/>
            <person name="Kodjabachian L."/>
            <person name="Le Bivic A."/>
            <person name="Borchiellini C."/>
            <person name="Claverie J.M."/>
            <person name="Renard E."/>
        </authorList>
    </citation>
    <scope>NUCLEOTIDE SEQUENCE [LARGE SCALE GENOMIC DNA]</scope>
    <source>
        <strain evidence="2">SPO-2</strain>
    </source>
</reference>
<name>A0AAV7JCN0_9METZ</name>
<dbReference type="Proteomes" id="UP001165289">
    <property type="component" value="Unassembled WGS sequence"/>
</dbReference>
<dbReference type="AlphaFoldDB" id="A0AAV7JCN0"/>
<comment type="caution">
    <text evidence="2">The sequence shown here is derived from an EMBL/GenBank/DDBJ whole genome shotgun (WGS) entry which is preliminary data.</text>
</comment>
<sequence length="199" mass="22855">MQVDAQYHNIHPNKPRGCKRRYDLNDNTNCYGSHPKVHVTEQEMSSRLHSLSLDQIEISNFLLYPQLQTLQPLHQYTYTPPDNSITPPIDSSLPASQEQISEDELTDEDIEETDTMLTQENLKLALNKTTEILPREIIDSIISAFPANNCTTLALWQPTDRMLKLSDTTNNVPEDDTKDPVTDQNDEMFYDEVMEIDCL</sequence>
<gene>
    <name evidence="2" type="ORF">LOD99_12651</name>
</gene>
<protein>
    <submittedName>
        <fullName evidence="2">Uncharacterized protein</fullName>
    </submittedName>
</protein>
<evidence type="ECO:0000256" key="1">
    <source>
        <dbReference type="SAM" id="MobiDB-lite"/>
    </source>
</evidence>
<organism evidence="2 3">
    <name type="scientific">Oopsacas minuta</name>
    <dbReference type="NCBI Taxonomy" id="111878"/>
    <lineage>
        <taxon>Eukaryota</taxon>
        <taxon>Metazoa</taxon>
        <taxon>Porifera</taxon>
        <taxon>Hexactinellida</taxon>
        <taxon>Hexasterophora</taxon>
        <taxon>Lyssacinosida</taxon>
        <taxon>Leucopsacidae</taxon>
        <taxon>Oopsacas</taxon>
    </lineage>
</organism>
<accession>A0AAV7JCN0</accession>
<evidence type="ECO:0000313" key="3">
    <source>
        <dbReference type="Proteomes" id="UP001165289"/>
    </source>
</evidence>
<keyword evidence="3" id="KW-1185">Reference proteome</keyword>
<evidence type="ECO:0000313" key="2">
    <source>
        <dbReference type="EMBL" id="KAI6646530.1"/>
    </source>
</evidence>
<proteinExistence type="predicted"/>
<feature type="region of interest" description="Disordered" evidence="1">
    <location>
        <begin position="81"/>
        <end position="107"/>
    </location>
</feature>